<comment type="caution">
    <text evidence="2">The sequence shown here is derived from an EMBL/GenBank/DDBJ whole genome shotgun (WGS) entry which is preliminary data.</text>
</comment>
<dbReference type="AlphaFoldDB" id="A0AAE5C3E5"/>
<accession>A0AAE5C3E5</accession>
<name>A0AAE5C3E5_9HYPH</name>
<protein>
    <submittedName>
        <fullName evidence="2">Uncharacterized protein</fullName>
    </submittedName>
</protein>
<dbReference type="EMBL" id="WUFC01000020">
    <property type="protein sequence ID" value="NEI50489.1"/>
    <property type="molecule type" value="Genomic_DNA"/>
</dbReference>
<reference evidence="2 3" key="1">
    <citation type="submission" date="2019-12" db="EMBL/GenBank/DDBJ databases">
        <title>Rhizobium genotypes associated with high levels of biological nitrogen fixation by grain legumes in a temperate-maritime cropping system.</title>
        <authorList>
            <person name="Maluk M."/>
            <person name="Francesc Ferrando Molina F."/>
            <person name="Lopez Del Egido L."/>
            <person name="Lafos M."/>
            <person name="Langarica-Fuentes A."/>
            <person name="Gebre Yohannes G."/>
            <person name="Young M.W."/>
            <person name="Martin P."/>
            <person name="Gantlett R."/>
            <person name="Kenicer G."/>
            <person name="Hawes C."/>
            <person name="Begg G.S."/>
            <person name="Quilliam R.S."/>
            <person name="Squire G.R."/>
            <person name="Poole P.S."/>
            <person name="Young P.W."/>
            <person name="Iannetta P.M."/>
            <person name="James E.K."/>
        </authorList>
    </citation>
    <scope>NUCLEOTIDE SEQUENCE [LARGE SCALE GENOMIC DNA]</scope>
    <source>
        <strain evidence="2 3">JHI985</strain>
    </source>
</reference>
<dbReference type="Proteomes" id="UP000661163">
    <property type="component" value="Unassembled WGS sequence"/>
</dbReference>
<evidence type="ECO:0000313" key="2">
    <source>
        <dbReference type="EMBL" id="NEI50489.1"/>
    </source>
</evidence>
<evidence type="ECO:0000313" key="3">
    <source>
        <dbReference type="Proteomes" id="UP000661163"/>
    </source>
</evidence>
<dbReference type="RefSeq" id="WP_026238652.1">
    <property type="nucleotide sequence ID" value="NZ_WUFC01000020.1"/>
</dbReference>
<evidence type="ECO:0000256" key="1">
    <source>
        <dbReference type="SAM" id="SignalP"/>
    </source>
</evidence>
<feature type="chain" id="PRO_5041946265" evidence="1">
    <location>
        <begin position="21"/>
        <end position="119"/>
    </location>
</feature>
<feature type="signal peptide" evidence="1">
    <location>
        <begin position="1"/>
        <end position="20"/>
    </location>
</feature>
<sequence length="119" mass="13158">MRFFLAALAVLIGASGVAAADDMPRMMVGYYLHAFGTKTKAEQLAVVEYLSGIRDHLYWQCEYTVTVTELLDTANAMIEVQKVGQSHDEFVEWANRTPFGDMVFIGIKANPPHGALKCS</sequence>
<proteinExistence type="predicted"/>
<gene>
    <name evidence="2" type="ORF">GR217_22660</name>
</gene>
<keyword evidence="1" id="KW-0732">Signal</keyword>
<organism evidence="2 3">
    <name type="scientific">Rhizobium ruizarguesonis</name>
    <dbReference type="NCBI Taxonomy" id="2081791"/>
    <lineage>
        <taxon>Bacteria</taxon>
        <taxon>Pseudomonadati</taxon>
        <taxon>Pseudomonadota</taxon>
        <taxon>Alphaproteobacteria</taxon>
        <taxon>Hyphomicrobiales</taxon>
        <taxon>Rhizobiaceae</taxon>
        <taxon>Rhizobium/Agrobacterium group</taxon>
        <taxon>Rhizobium</taxon>
    </lineage>
</organism>